<dbReference type="OrthoDB" id="10553948at2759"/>
<reference evidence="2" key="1">
    <citation type="submission" date="2022-01" db="EMBL/GenBank/DDBJ databases">
        <authorList>
            <person name="King R."/>
        </authorList>
    </citation>
    <scope>NUCLEOTIDE SEQUENCE</scope>
</reference>
<accession>A0A9N9RJ09</accession>
<evidence type="ECO:0000313" key="3">
    <source>
        <dbReference type="Proteomes" id="UP001153620"/>
    </source>
</evidence>
<name>A0A9N9RJ09_9DIPT</name>
<evidence type="ECO:0000256" key="1">
    <source>
        <dbReference type="SAM" id="MobiDB-lite"/>
    </source>
</evidence>
<feature type="compositionally biased region" description="Low complexity" evidence="1">
    <location>
        <begin position="1"/>
        <end position="14"/>
    </location>
</feature>
<organism evidence="2 3">
    <name type="scientific">Chironomus riparius</name>
    <dbReference type="NCBI Taxonomy" id="315576"/>
    <lineage>
        <taxon>Eukaryota</taxon>
        <taxon>Metazoa</taxon>
        <taxon>Ecdysozoa</taxon>
        <taxon>Arthropoda</taxon>
        <taxon>Hexapoda</taxon>
        <taxon>Insecta</taxon>
        <taxon>Pterygota</taxon>
        <taxon>Neoptera</taxon>
        <taxon>Endopterygota</taxon>
        <taxon>Diptera</taxon>
        <taxon>Nematocera</taxon>
        <taxon>Chironomoidea</taxon>
        <taxon>Chironomidae</taxon>
        <taxon>Chironominae</taxon>
        <taxon>Chironomus</taxon>
    </lineage>
</organism>
<gene>
    <name evidence="2" type="ORF">CHIRRI_LOCUS1958</name>
</gene>
<dbReference type="EMBL" id="OU895877">
    <property type="protein sequence ID" value="CAG9798983.1"/>
    <property type="molecule type" value="Genomic_DNA"/>
</dbReference>
<protein>
    <submittedName>
        <fullName evidence="2">Uncharacterized protein</fullName>
    </submittedName>
</protein>
<feature type="region of interest" description="Disordered" evidence="1">
    <location>
        <begin position="1"/>
        <end position="20"/>
    </location>
</feature>
<dbReference type="AlphaFoldDB" id="A0A9N9RJ09"/>
<sequence>MHSSNRTNKSSNRKFQQINSKVPEDIEKVYANVTNPKSKFKNIILGKSNKSTPPNDIRKFLQANNQKSSARYHETRKIPHLLQSSTPISQNRPVSDGISDALKDKENEIVILTREYDELTTSDQLDFTLIFKKTKDLINAMNDRHNVFVNHFSSTQIKHTDFVTSEINSLRDEIDRVKSNHQDQLEELQIVDSCRTDLKKLWIRFKFRGEAQDIRSRGNYPTEIKKILDRMGINFNLGILPLQTAFFQDRKFGGNEFPEIALCCNFVNSTIARRVKVDIARFNKSLEENGQQDMIRYFTTVSWSDNVWNVLRICFELKDNSFVKNAFVTDEGIKVQYEMECEPIDPNETVVDPDAKKLVTVKVNNMLALDVLRKTILDFNWQLPAAQVYSTEYFKTPINQRKELRLITNQEQLEFNESHMQIEPSIDD</sequence>
<keyword evidence="3" id="KW-1185">Reference proteome</keyword>
<proteinExistence type="predicted"/>
<reference evidence="2" key="2">
    <citation type="submission" date="2022-10" db="EMBL/GenBank/DDBJ databases">
        <authorList>
            <consortium name="ENA_rothamsted_submissions"/>
            <consortium name="culmorum"/>
            <person name="King R."/>
        </authorList>
    </citation>
    <scope>NUCLEOTIDE SEQUENCE</scope>
</reference>
<dbReference type="Proteomes" id="UP001153620">
    <property type="component" value="Chromosome 1"/>
</dbReference>
<evidence type="ECO:0000313" key="2">
    <source>
        <dbReference type="EMBL" id="CAG9798983.1"/>
    </source>
</evidence>